<protein>
    <recommendedName>
        <fullName evidence="3">DUF4868 domain-containing protein</fullName>
    </recommendedName>
</protein>
<comment type="caution">
    <text evidence="1">The sequence shown here is derived from an EMBL/GenBank/DDBJ whole genome shotgun (WGS) entry which is preliminary data.</text>
</comment>
<reference evidence="1 2" key="1">
    <citation type="submission" date="2015-09" db="EMBL/GenBank/DDBJ databases">
        <title>A metagenomics-based metabolic model of nitrate-dependent anaerobic oxidation of methane by Methanoperedens-like archaea.</title>
        <authorList>
            <person name="Arshad A."/>
            <person name="Speth D.R."/>
            <person name="De Graaf R.M."/>
            <person name="Op Den Camp H.J."/>
            <person name="Jetten M.S."/>
            <person name="Welte C.U."/>
        </authorList>
    </citation>
    <scope>NUCLEOTIDE SEQUENCE [LARGE SCALE GENOMIC DNA]</scope>
</reference>
<accession>A0A0P8CB31</accession>
<dbReference type="PATRIC" id="fig|1719120.3.peg.1594"/>
<name>A0A0P8CB31_9EURY</name>
<evidence type="ECO:0008006" key="3">
    <source>
        <dbReference type="Google" id="ProtNLM"/>
    </source>
</evidence>
<sequence length="307" mass="34791">MNLNFDISNVTVTEFGVGRDNGDGRDFDRVTVDGNVQNALQEMAEATWVAMQAQTNNPPSYEPSEKHASIEYRHLPLNNNMAETMRNLHQANNLPPDSTALADTEKVFCYFARFTDLQNRKLTAVRRATQFKGVLKSRLLRWDTDALQLIEDRVFKLDNDFDLLIDAENIHILRPSGFEFVGQLQEAIMEAVSTNVTLLKDDIAFLDFDAIENYASRHPRAARYLASIRSKNEALNIDCGCLQKLCADNGVKLTETDGILLLEETEVMGFLEVLDRRRYEIELVADKPEHYRAASRSKIDTGGQDVQ</sequence>
<dbReference type="AlphaFoldDB" id="A0A0P8CB31"/>
<dbReference type="InterPro" id="IPR032359">
    <property type="entry name" value="KwaB-like"/>
</dbReference>
<evidence type="ECO:0000313" key="1">
    <source>
        <dbReference type="EMBL" id="KPQ43999.1"/>
    </source>
</evidence>
<gene>
    <name evidence="1" type="ORF">MPEBLZ_01467</name>
</gene>
<proteinExistence type="predicted"/>
<organism evidence="1 2">
    <name type="scientific">Candidatus Methanoperedens nitratireducens</name>
    <dbReference type="NCBI Taxonomy" id="1392998"/>
    <lineage>
        <taxon>Archaea</taxon>
        <taxon>Methanobacteriati</taxon>
        <taxon>Methanobacteriota</taxon>
        <taxon>Stenosarchaea group</taxon>
        <taxon>Methanomicrobia</taxon>
        <taxon>Methanosarcinales</taxon>
        <taxon>ANME-2 cluster</taxon>
        <taxon>Candidatus Methanoperedentaceae</taxon>
        <taxon>Candidatus Methanoperedens</taxon>
    </lineage>
</organism>
<dbReference type="Proteomes" id="UP000050360">
    <property type="component" value="Unassembled WGS sequence"/>
</dbReference>
<evidence type="ECO:0000313" key="2">
    <source>
        <dbReference type="Proteomes" id="UP000050360"/>
    </source>
</evidence>
<dbReference type="EMBL" id="LKCM01000118">
    <property type="protein sequence ID" value="KPQ43999.1"/>
    <property type="molecule type" value="Genomic_DNA"/>
</dbReference>
<dbReference type="Pfam" id="PF16162">
    <property type="entry name" value="KwaB"/>
    <property type="match status" value="1"/>
</dbReference>